<reference evidence="7 8" key="1">
    <citation type="journal article" date="2022" name="Nat. Plants">
        <title>Genomes of leafy and leafless Platanthera orchids illuminate the evolution of mycoheterotrophy.</title>
        <authorList>
            <person name="Li M.H."/>
            <person name="Liu K.W."/>
            <person name="Li Z."/>
            <person name="Lu H.C."/>
            <person name="Ye Q.L."/>
            <person name="Zhang D."/>
            <person name="Wang J.Y."/>
            <person name="Li Y.F."/>
            <person name="Zhong Z.M."/>
            <person name="Liu X."/>
            <person name="Yu X."/>
            <person name="Liu D.K."/>
            <person name="Tu X.D."/>
            <person name="Liu B."/>
            <person name="Hao Y."/>
            <person name="Liao X.Y."/>
            <person name="Jiang Y.T."/>
            <person name="Sun W.H."/>
            <person name="Chen J."/>
            <person name="Chen Y.Q."/>
            <person name="Ai Y."/>
            <person name="Zhai J.W."/>
            <person name="Wu S.S."/>
            <person name="Zhou Z."/>
            <person name="Hsiao Y.Y."/>
            <person name="Wu W.L."/>
            <person name="Chen Y.Y."/>
            <person name="Lin Y.F."/>
            <person name="Hsu J.L."/>
            <person name="Li C.Y."/>
            <person name="Wang Z.W."/>
            <person name="Zhao X."/>
            <person name="Zhong W.Y."/>
            <person name="Ma X.K."/>
            <person name="Ma L."/>
            <person name="Huang J."/>
            <person name="Chen G.Z."/>
            <person name="Huang M.Z."/>
            <person name="Huang L."/>
            <person name="Peng D.H."/>
            <person name="Luo Y.B."/>
            <person name="Zou S.Q."/>
            <person name="Chen S.P."/>
            <person name="Lan S."/>
            <person name="Tsai W.C."/>
            <person name="Van de Peer Y."/>
            <person name="Liu Z.J."/>
        </authorList>
    </citation>
    <scope>NUCLEOTIDE SEQUENCE [LARGE SCALE GENOMIC DNA]</scope>
    <source>
        <strain evidence="7">Lor287</strain>
    </source>
</reference>
<dbReference type="PANTHER" id="PTHR15922">
    <property type="entry name" value="NEUROBLASTOMA-AMPLIFIED SEQUENCE"/>
    <property type="match status" value="1"/>
</dbReference>
<name>A0AAP0BNT7_9ASPA</name>
<dbReference type="EMBL" id="JBBWWQ010000006">
    <property type="protein sequence ID" value="KAK8945195.1"/>
    <property type="molecule type" value="Genomic_DNA"/>
</dbReference>
<organism evidence="7 8">
    <name type="scientific">Platanthera zijinensis</name>
    <dbReference type="NCBI Taxonomy" id="2320716"/>
    <lineage>
        <taxon>Eukaryota</taxon>
        <taxon>Viridiplantae</taxon>
        <taxon>Streptophyta</taxon>
        <taxon>Embryophyta</taxon>
        <taxon>Tracheophyta</taxon>
        <taxon>Spermatophyta</taxon>
        <taxon>Magnoliopsida</taxon>
        <taxon>Liliopsida</taxon>
        <taxon>Asparagales</taxon>
        <taxon>Orchidaceae</taxon>
        <taxon>Orchidoideae</taxon>
        <taxon>Orchideae</taxon>
        <taxon>Orchidinae</taxon>
        <taxon>Platanthera</taxon>
    </lineage>
</organism>
<dbReference type="GO" id="GO:0000149">
    <property type="term" value="F:SNARE binding"/>
    <property type="evidence" value="ECO:0007669"/>
    <property type="project" value="TreeGrafter"/>
</dbReference>
<protein>
    <recommendedName>
        <fullName evidence="6">Sec39 domain-containing protein</fullName>
    </recommendedName>
</protein>
<keyword evidence="2" id="KW-0813">Transport</keyword>
<dbReference type="Pfam" id="PF08314">
    <property type="entry name" value="Sec39"/>
    <property type="match status" value="1"/>
</dbReference>
<dbReference type="GO" id="GO:0006890">
    <property type="term" value="P:retrograde vesicle-mediated transport, Golgi to endoplasmic reticulum"/>
    <property type="evidence" value="ECO:0007669"/>
    <property type="project" value="InterPro"/>
</dbReference>
<dbReference type="PANTHER" id="PTHR15922:SF2">
    <property type="entry name" value="NBAS SUBUNIT OF NRZ TETHERING COMPLEX"/>
    <property type="match status" value="1"/>
</dbReference>
<evidence type="ECO:0000313" key="8">
    <source>
        <dbReference type="Proteomes" id="UP001418222"/>
    </source>
</evidence>
<evidence type="ECO:0000259" key="6">
    <source>
        <dbReference type="Pfam" id="PF08314"/>
    </source>
</evidence>
<evidence type="ECO:0000256" key="2">
    <source>
        <dbReference type="ARBA" id="ARBA00022448"/>
    </source>
</evidence>
<keyword evidence="4" id="KW-0653">Protein transport</keyword>
<feature type="domain" description="Sec39" evidence="6">
    <location>
        <begin position="585"/>
        <end position="838"/>
    </location>
</feature>
<keyword evidence="3" id="KW-0256">Endoplasmic reticulum</keyword>
<evidence type="ECO:0000256" key="5">
    <source>
        <dbReference type="SAM" id="MobiDB-lite"/>
    </source>
</evidence>
<evidence type="ECO:0000313" key="7">
    <source>
        <dbReference type="EMBL" id="KAK8945195.1"/>
    </source>
</evidence>
<comment type="subcellular location">
    <subcellularLocation>
        <location evidence="1">Endoplasmic reticulum</location>
    </subcellularLocation>
</comment>
<feature type="region of interest" description="Disordered" evidence="5">
    <location>
        <begin position="881"/>
        <end position="902"/>
    </location>
</feature>
<accession>A0AAP0BNT7</accession>
<gene>
    <name evidence="7" type="ORF">KSP39_PZI007961</name>
</gene>
<keyword evidence="8" id="KW-1185">Reference proteome</keyword>
<sequence length="971" mass="109996">MAPEREEVEEEVIYETRQHAAGVFAPELSEQKKWNEYLRQRGSKRKRALFVFPNGEHVVVAFQNQLVILQKDDDYMEPCGAYIVLHHSHMICLLKLVWDKKKKKKVPGARLGQNQDSEQRSAAEAGISWEIDLLDGAGEKRAHCLRRRASRLHARKCPNSWRLKLGPPLHTAASGGAIDSSSPLSDQDISCSNDSLSFFTHASWMEPQGILGVIDDMGTLYLINSNGREISRRTRSELKLSTSIIDLIVLDDVNSKRSYMMSTNSYLELVFCSPQFEGLFSSTKGHLISLTSPKVSISPQGKYIAALDLTGCLDVFSIDSDANFLSIICFAERFKSFGSISSPQGRKHNLKDVIDIIWWTDHVLILANSNGSFTMYDVLSDMIVLKDGPHFCRPVLERPRHNQGHVFVLEGRSCEGEQSESKQTYREQASKNDQLCDVELHWSLLSISGKSVLEMYRILISNQQFHSALEFADCHSLDKDEVFKEQWLSSVFGAREVDLFLSKISDQMFTSVAVIQRQVGYISGDKHGKVCSILEDAKLQLLENYHAEISPGQLSKRISSPLFIIFQSSRFSSEVYSNFRFVPVTVVVNLAESGKIGALNLLFKRHPYSLSQDILHVLSAIPETIPVQSYSQLLPGKSPQTNIALRDRDWVECEHMISLIDRMPGGSEKLIQVGTENIMKLSVGIVWPSATELVDWYNSRARDIDGLSGQLENCLAFIGFACRKDITEITYLHQLIYCNGCTEDFNMGLAEWEQLPDYEKFKVLLNGVTEDSAVKKLLEKAIPFMQKRSYDVQINFLEQKNDEVVLMNYEQGDSFFVRWMKEVAAENKLDQWNLMTSILSKLPRKSLREKTLKDITPKHNLVSGTPRFSYIRSHLSKSVRHSSPLNLNSNEEDTRLRSSGGMDQLDSVATDDKLEKRIKSVEGHVEVGRLLAYYQVRNLLSTMSYLEMIISSIYTTNAVSLPSRLFLKNNA</sequence>
<evidence type="ECO:0000256" key="1">
    <source>
        <dbReference type="ARBA" id="ARBA00004240"/>
    </source>
</evidence>
<dbReference type="InterPro" id="IPR013244">
    <property type="entry name" value="Sec39_domain"/>
</dbReference>
<comment type="caution">
    <text evidence="7">The sequence shown here is derived from an EMBL/GenBank/DDBJ whole genome shotgun (WGS) entry which is preliminary data.</text>
</comment>
<proteinExistence type="predicted"/>
<evidence type="ECO:0000256" key="3">
    <source>
        <dbReference type="ARBA" id="ARBA00022824"/>
    </source>
</evidence>
<dbReference type="Proteomes" id="UP001418222">
    <property type="component" value="Unassembled WGS sequence"/>
</dbReference>
<dbReference type="GO" id="GO:0015031">
    <property type="term" value="P:protein transport"/>
    <property type="evidence" value="ECO:0007669"/>
    <property type="project" value="UniProtKB-KW"/>
</dbReference>
<dbReference type="GO" id="GO:0070939">
    <property type="term" value="C:Dsl1/NZR complex"/>
    <property type="evidence" value="ECO:0007669"/>
    <property type="project" value="TreeGrafter"/>
</dbReference>
<evidence type="ECO:0000256" key="4">
    <source>
        <dbReference type="ARBA" id="ARBA00022927"/>
    </source>
</evidence>
<dbReference type="AlphaFoldDB" id="A0AAP0BNT7"/>